<proteinExistence type="predicted"/>
<dbReference type="AlphaFoldDB" id="D3EZ02"/>
<dbReference type="GO" id="GO:0008933">
    <property type="term" value="F:peptidoglycan lytic transglycosylase activity"/>
    <property type="evidence" value="ECO:0007669"/>
    <property type="project" value="TreeGrafter"/>
</dbReference>
<dbReference type="PANTHER" id="PTHR30163:SF8">
    <property type="entry name" value="LYTIC MUREIN TRANSGLYCOSYLASE"/>
    <property type="match status" value="1"/>
</dbReference>
<protein>
    <submittedName>
        <fullName evidence="3">Lytic transglycosylase catalytic</fullName>
    </submittedName>
</protein>
<evidence type="ECO:0000259" key="2">
    <source>
        <dbReference type="Pfam" id="PF13406"/>
    </source>
</evidence>
<feature type="transmembrane region" description="Helical" evidence="1">
    <location>
        <begin position="42"/>
        <end position="64"/>
    </location>
</feature>
<keyword evidence="1" id="KW-0812">Transmembrane</keyword>
<dbReference type="RefSeq" id="WP_012932927.1">
    <property type="nucleotide sequence ID" value="NC_013739.1"/>
</dbReference>
<evidence type="ECO:0000313" key="3">
    <source>
        <dbReference type="EMBL" id="ADB49876.1"/>
    </source>
</evidence>
<dbReference type="eggNOG" id="COG0741">
    <property type="taxonomic scope" value="Bacteria"/>
</dbReference>
<keyword evidence="1" id="KW-0472">Membrane</keyword>
<keyword evidence="1" id="KW-1133">Transmembrane helix</keyword>
<sequence length="362" mass="37727">MADQRPGVNAASAAARAAVSMTRRLARAAATRGASLVLELKLLAIGACVVACVLIALVVLIMILGAKAEALTEGGVTPTCSSSAGSPPSTLMPIYDAAAARYRLGADGWSYLAAINKVETDFGTNLNVSSAGAQGWMQFMPPTWSAYGVDGDDDGDRDPMDPEDAIHGAARYLRASGAPGDWYSALFAYNRADWYVRKVQGHAAAYRDECSTQTYAPGGTTPGTTAKLRSDGTVLAPEEAPEKVKQIIAAANRIANLPYKWGGGHAGWLDSGYDCSGLVSYALWGASLLSGAMVSGGFTSWGDPGPGQWVSIYANSGHVFMVVAGLRLDTGGGDRIGSAWRGPDRTRARSYAGFTVVHPPGL</sequence>
<accession>D3EZ02</accession>
<dbReference type="CAZy" id="GH23">
    <property type="family name" value="Glycoside Hydrolase Family 23"/>
</dbReference>
<dbReference type="InterPro" id="IPR043426">
    <property type="entry name" value="MltB-like"/>
</dbReference>
<dbReference type="CDD" id="cd13399">
    <property type="entry name" value="Slt35-like"/>
    <property type="match status" value="1"/>
</dbReference>
<dbReference type="HOGENOM" id="CLU_764432_0_0_11"/>
<reference evidence="3 4" key="1">
    <citation type="journal article" date="2010" name="Stand. Genomic Sci.">
        <title>Complete genome sequence of Conexibacter woesei type strain (ID131577).</title>
        <authorList>
            <person name="Pukall R."/>
            <person name="Lapidus A."/>
            <person name="Glavina Del Rio T."/>
            <person name="Copeland A."/>
            <person name="Tice H."/>
            <person name="Cheng J.-F."/>
            <person name="Lucas S."/>
            <person name="Chen F."/>
            <person name="Nolan M."/>
            <person name="Bruce D."/>
            <person name="Goodwin L."/>
            <person name="Pitluck S."/>
            <person name="Mavromatis K."/>
            <person name="Ivanova N."/>
            <person name="Ovchinnikova G."/>
            <person name="Pati A."/>
            <person name="Chen A."/>
            <person name="Palaniappan K."/>
            <person name="Land M."/>
            <person name="Hauser L."/>
            <person name="Chang Y.-J."/>
            <person name="Jeffries C.D."/>
            <person name="Chain P."/>
            <person name="Meincke L."/>
            <person name="Sims D."/>
            <person name="Brettin T."/>
            <person name="Detter J.C."/>
            <person name="Rohde M."/>
            <person name="Goeker M."/>
            <person name="Bristow J."/>
            <person name="Eisen J.A."/>
            <person name="Markowitz V."/>
            <person name="Kyrpides N.C."/>
            <person name="Klenk H.-P."/>
            <person name="Hugenholtz P."/>
        </authorList>
    </citation>
    <scope>NUCLEOTIDE SEQUENCE [LARGE SCALE GENOMIC DNA]</scope>
    <source>
        <strain evidence="4">DSM 14684 / CIP 108061 / JCM 11494 / NBRC 100937 / ID131577</strain>
    </source>
</reference>
<dbReference type="eggNOG" id="COG0791">
    <property type="taxonomic scope" value="Bacteria"/>
</dbReference>
<feature type="domain" description="Transglycosylase SLT" evidence="2">
    <location>
        <begin position="125"/>
        <end position="177"/>
    </location>
</feature>
<dbReference type="Gene3D" id="3.90.1720.10">
    <property type="entry name" value="endopeptidase domain like (from Nostoc punctiforme)"/>
    <property type="match status" value="1"/>
</dbReference>
<dbReference type="Proteomes" id="UP000008229">
    <property type="component" value="Chromosome"/>
</dbReference>
<dbReference type="InterPro" id="IPR031304">
    <property type="entry name" value="SLT_2"/>
</dbReference>
<dbReference type="SUPFAM" id="SSF54001">
    <property type="entry name" value="Cysteine proteinases"/>
    <property type="match status" value="1"/>
</dbReference>
<dbReference type="InterPro" id="IPR038765">
    <property type="entry name" value="Papain-like_cys_pep_sf"/>
</dbReference>
<reference evidence="4" key="2">
    <citation type="submission" date="2010-01" db="EMBL/GenBank/DDBJ databases">
        <title>The complete genome of Conexibacter woesei DSM 14684.</title>
        <authorList>
            <consortium name="US DOE Joint Genome Institute (JGI-PGF)"/>
            <person name="Lucas S."/>
            <person name="Copeland A."/>
            <person name="Lapidus A."/>
            <person name="Glavina del Rio T."/>
            <person name="Dalin E."/>
            <person name="Tice H."/>
            <person name="Bruce D."/>
            <person name="Goodwin L."/>
            <person name="Pitluck S."/>
            <person name="Kyrpides N."/>
            <person name="Mavromatis K."/>
            <person name="Ivanova N."/>
            <person name="Mikhailova N."/>
            <person name="Chertkov O."/>
            <person name="Brettin T."/>
            <person name="Detter J.C."/>
            <person name="Han C."/>
            <person name="Larimer F."/>
            <person name="Land M."/>
            <person name="Hauser L."/>
            <person name="Markowitz V."/>
            <person name="Cheng J.-F."/>
            <person name="Hugenholtz P."/>
            <person name="Woyke T."/>
            <person name="Wu D."/>
            <person name="Pukall R."/>
            <person name="Steenblock K."/>
            <person name="Schneider S."/>
            <person name="Klenk H.-P."/>
            <person name="Eisen J.A."/>
        </authorList>
    </citation>
    <scope>NUCLEOTIDE SEQUENCE [LARGE SCALE GENOMIC DNA]</scope>
    <source>
        <strain evidence="4">DSM 14684 / CIP 108061 / JCM 11494 / NBRC 100937 / ID131577</strain>
    </source>
</reference>
<dbReference type="SUPFAM" id="SSF53955">
    <property type="entry name" value="Lysozyme-like"/>
    <property type="match status" value="1"/>
</dbReference>
<dbReference type="EMBL" id="CP001854">
    <property type="protein sequence ID" value="ADB49876.1"/>
    <property type="molecule type" value="Genomic_DNA"/>
</dbReference>
<dbReference type="Pfam" id="PF13406">
    <property type="entry name" value="SLT_2"/>
    <property type="match status" value="1"/>
</dbReference>
<dbReference type="PANTHER" id="PTHR30163">
    <property type="entry name" value="MEMBRANE-BOUND LYTIC MUREIN TRANSGLYCOSYLASE B"/>
    <property type="match status" value="1"/>
</dbReference>
<dbReference type="InterPro" id="IPR023346">
    <property type="entry name" value="Lysozyme-like_dom_sf"/>
</dbReference>
<organism evidence="3 4">
    <name type="scientific">Conexibacter woesei (strain DSM 14684 / CCUG 47730 / CIP 108061 / JCM 11494 / NBRC 100937 / ID131577)</name>
    <dbReference type="NCBI Taxonomy" id="469383"/>
    <lineage>
        <taxon>Bacteria</taxon>
        <taxon>Bacillati</taxon>
        <taxon>Actinomycetota</taxon>
        <taxon>Thermoleophilia</taxon>
        <taxon>Solirubrobacterales</taxon>
        <taxon>Conexibacteraceae</taxon>
        <taxon>Conexibacter</taxon>
    </lineage>
</organism>
<keyword evidence="4" id="KW-1185">Reference proteome</keyword>
<evidence type="ECO:0000313" key="4">
    <source>
        <dbReference type="Proteomes" id="UP000008229"/>
    </source>
</evidence>
<gene>
    <name evidence="3" type="ordered locus">Cwoe_1448</name>
</gene>
<dbReference type="GO" id="GO:0009253">
    <property type="term" value="P:peptidoglycan catabolic process"/>
    <property type="evidence" value="ECO:0007669"/>
    <property type="project" value="TreeGrafter"/>
</dbReference>
<dbReference type="OrthoDB" id="5244330at2"/>
<dbReference type="Gene3D" id="1.10.530.10">
    <property type="match status" value="1"/>
</dbReference>
<dbReference type="KEGG" id="cwo:Cwoe_1448"/>
<evidence type="ECO:0000256" key="1">
    <source>
        <dbReference type="SAM" id="Phobius"/>
    </source>
</evidence>
<name>D3EZ02_CONWI</name>
<dbReference type="STRING" id="469383.Cwoe_1448"/>